<feature type="compositionally biased region" description="Low complexity" evidence="1">
    <location>
        <begin position="419"/>
        <end position="437"/>
    </location>
</feature>
<keyword evidence="2" id="KW-1133">Transmembrane helix</keyword>
<dbReference type="EMBL" id="JARJCW010000043">
    <property type="protein sequence ID" value="KAJ7205411.1"/>
    <property type="molecule type" value="Genomic_DNA"/>
</dbReference>
<evidence type="ECO:0000313" key="4">
    <source>
        <dbReference type="Proteomes" id="UP001219525"/>
    </source>
</evidence>
<keyword evidence="2" id="KW-0812">Transmembrane</keyword>
<name>A0AAD6V8E9_9AGAR</name>
<feature type="compositionally biased region" description="Low complexity" evidence="1">
    <location>
        <begin position="101"/>
        <end position="119"/>
    </location>
</feature>
<keyword evidence="2" id="KW-0472">Membrane</keyword>
<dbReference type="AlphaFoldDB" id="A0AAD6V8E9"/>
<dbReference type="CDD" id="cd12087">
    <property type="entry name" value="TM_EGFR-like"/>
    <property type="match status" value="1"/>
</dbReference>
<dbReference type="Proteomes" id="UP001219525">
    <property type="component" value="Unassembled WGS sequence"/>
</dbReference>
<comment type="caution">
    <text evidence="3">The sequence shown here is derived from an EMBL/GenBank/DDBJ whole genome shotgun (WGS) entry which is preliminary data.</text>
</comment>
<feature type="region of interest" description="Disordered" evidence="1">
    <location>
        <begin position="1"/>
        <end position="126"/>
    </location>
</feature>
<sequence length="461" mass="48366">MHNSENWDDDFVEDDGDSPSPLSASASHNDSHNSKPNVHTPFALPPPPAPSSHRTPRANKIAQRMRAGSGSTTRPGQAWGGSSDEDDGELGFGADEDRTVTARSSATRRALSHNLVSNSSPPPPVPPLPATIGRRGSGLHIPDAGLGLGAALQPFPRSSTVSVFSAPDSASIAYTSATALTRPHPHAARGLAGLPPSPPLHRARERRRLWKKSRPGGAAGGAAVEMREMRRRSVERSSPPVSTLSTISSPSTTPVHSTKAQASTVVSASVTAAGSNSAATVAVAIVSSLVGLAITGLIVALFLRRWSRKRKDRQRESMNFHPSTFRRSAVTAMLQDPLTPRLHAHDFGAGASFRSGSVQSDYMYRNSARTAVAAFHQYPYGMPASTATYTPNITAALPRRQPEIRASCAAGRNPRRISAGAAPAGRLPGRTSTSASLPPAPPPAHHQHYAAEGSGDAYGGI</sequence>
<keyword evidence="4" id="KW-1185">Reference proteome</keyword>
<gene>
    <name evidence="3" type="ORF">GGX14DRAFT_397550</name>
</gene>
<feature type="compositionally biased region" description="Acidic residues" evidence="1">
    <location>
        <begin position="1"/>
        <end position="17"/>
    </location>
</feature>
<reference evidence="3" key="1">
    <citation type="submission" date="2023-03" db="EMBL/GenBank/DDBJ databases">
        <title>Massive genome expansion in bonnet fungi (Mycena s.s.) driven by repeated elements and novel gene families across ecological guilds.</title>
        <authorList>
            <consortium name="Lawrence Berkeley National Laboratory"/>
            <person name="Harder C.B."/>
            <person name="Miyauchi S."/>
            <person name="Viragh M."/>
            <person name="Kuo A."/>
            <person name="Thoen E."/>
            <person name="Andreopoulos B."/>
            <person name="Lu D."/>
            <person name="Skrede I."/>
            <person name="Drula E."/>
            <person name="Henrissat B."/>
            <person name="Morin E."/>
            <person name="Kohler A."/>
            <person name="Barry K."/>
            <person name="LaButti K."/>
            <person name="Morin E."/>
            <person name="Salamov A."/>
            <person name="Lipzen A."/>
            <person name="Mereny Z."/>
            <person name="Hegedus B."/>
            <person name="Baldrian P."/>
            <person name="Stursova M."/>
            <person name="Weitz H."/>
            <person name="Taylor A."/>
            <person name="Grigoriev I.V."/>
            <person name="Nagy L.G."/>
            <person name="Martin F."/>
            <person name="Kauserud H."/>
        </authorList>
    </citation>
    <scope>NUCLEOTIDE SEQUENCE</scope>
    <source>
        <strain evidence="3">9144</strain>
    </source>
</reference>
<protein>
    <submittedName>
        <fullName evidence="3">Uncharacterized protein</fullName>
    </submittedName>
</protein>
<evidence type="ECO:0000313" key="3">
    <source>
        <dbReference type="EMBL" id="KAJ7205411.1"/>
    </source>
</evidence>
<feature type="compositionally biased region" description="Basic and acidic residues" evidence="1">
    <location>
        <begin position="225"/>
        <end position="235"/>
    </location>
</feature>
<feature type="region of interest" description="Disordered" evidence="1">
    <location>
        <begin position="211"/>
        <end position="258"/>
    </location>
</feature>
<organism evidence="3 4">
    <name type="scientific">Mycena pura</name>
    <dbReference type="NCBI Taxonomy" id="153505"/>
    <lineage>
        <taxon>Eukaryota</taxon>
        <taxon>Fungi</taxon>
        <taxon>Dikarya</taxon>
        <taxon>Basidiomycota</taxon>
        <taxon>Agaricomycotina</taxon>
        <taxon>Agaricomycetes</taxon>
        <taxon>Agaricomycetidae</taxon>
        <taxon>Agaricales</taxon>
        <taxon>Marasmiineae</taxon>
        <taxon>Mycenaceae</taxon>
        <taxon>Mycena</taxon>
    </lineage>
</organism>
<feature type="compositionally biased region" description="Low complexity" evidence="1">
    <location>
        <begin position="236"/>
        <end position="258"/>
    </location>
</feature>
<proteinExistence type="predicted"/>
<evidence type="ECO:0000256" key="2">
    <source>
        <dbReference type="SAM" id="Phobius"/>
    </source>
</evidence>
<feature type="transmembrane region" description="Helical" evidence="2">
    <location>
        <begin position="281"/>
        <end position="303"/>
    </location>
</feature>
<evidence type="ECO:0000256" key="1">
    <source>
        <dbReference type="SAM" id="MobiDB-lite"/>
    </source>
</evidence>
<accession>A0AAD6V8E9</accession>
<feature type="region of interest" description="Disordered" evidence="1">
    <location>
        <begin position="408"/>
        <end position="461"/>
    </location>
</feature>